<dbReference type="FunFam" id="3.40.309.10:FF:000012">
    <property type="entry name" value="Betaine aldehyde dehydrogenase"/>
    <property type="match status" value="1"/>
</dbReference>
<protein>
    <submittedName>
        <fullName evidence="6">Aldehyde dehydrogenase</fullName>
    </submittedName>
</protein>
<dbReference type="InterPro" id="IPR015590">
    <property type="entry name" value="Aldehyde_DH_dom"/>
</dbReference>
<evidence type="ECO:0000313" key="6">
    <source>
        <dbReference type="EMBL" id="GDY58990.1"/>
    </source>
</evidence>
<dbReference type="PROSITE" id="PS00687">
    <property type="entry name" value="ALDEHYDE_DEHYDR_GLU"/>
    <property type="match status" value="1"/>
</dbReference>
<feature type="active site" evidence="3">
    <location>
        <position position="250"/>
    </location>
</feature>
<dbReference type="InterPro" id="IPR029510">
    <property type="entry name" value="Ald_DH_CS_GLU"/>
</dbReference>
<dbReference type="EMBL" id="BJHW01000002">
    <property type="protein sequence ID" value="GDY58990.1"/>
    <property type="molecule type" value="Genomic_DNA"/>
</dbReference>
<evidence type="ECO:0000256" key="3">
    <source>
        <dbReference type="PROSITE-ProRule" id="PRU10007"/>
    </source>
</evidence>
<dbReference type="PROSITE" id="PS00070">
    <property type="entry name" value="ALDEHYDE_DEHYDR_CYS"/>
    <property type="match status" value="1"/>
</dbReference>
<dbReference type="Gene3D" id="3.40.309.10">
    <property type="entry name" value="Aldehyde Dehydrogenase, Chain A, domain 2"/>
    <property type="match status" value="1"/>
</dbReference>
<dbReference type="Proteomes" id="UP000301309">
    <property type="component" value="Unassembled WGS sequence"/>
</dbReference>
<dbReference type="InterPro" id="IPR016162">
    <property type="entry name" value="Ald_DH_N"/>
</dbReference>
<keyword evidence="2 4" id="KW-0560">Oxidoreductase</keyword>
<dbReference type="RefSeq" id="WP_344593516.1">
    <property type="nucleotide sequence ID" value="NZ_BAAASO010000013.1"/>
</dbReference>
<comment type="similarity">
    <text evidence="1 4">Belongs to the aldehyde dehydrogenase family.</text>
</comment>
<reference evidence="6 7" key="1">
    <citation type="journal article" date="2020" name="Int. J. Syst. Evol. Microbiol.">
        <title>Reclassification of Streptomyces castelarensis and Streptomyces sporoclivatus as later heterotypic synonyms of Streptomyces antimycoticus.</title>
        <authorList>
            <person name="Komaki H."/>
            <person name="Tamura T."/>
        </authorList>
    </citation>
    <scope>NUCLEOTIDE SEQUENCE [LARGE SCALE GENOMIC DNA]</scope>
    <source>
        <strain evidence="6 7">NBRC 13459</strain>
    </source>
</reference>
<dbReference type="Pfam" id="PF00171">
    <property type="entry name" value="Aldedh"/>
    <property type="match status" value="1"/>
</dbReference>
<dbReference type="CDD" id="cd07114">
    <property type="entry name" value="ALDH_DhaS"/>
    <property type="match status" value="1"/>
</dbReference>
<comment type="caution">
    <text evidence="6">The sequence shown here is derived from an EMBL/GenBank/DDBJ whole genome shotgun (WGS) entry which is preliminary data.</text>
</comment>
<dbReference type="AlphaFoldDB" id="A0A4D4LIG8"/>
<proteinExistence type="inferred from homology"/>
<dbReference type="InterPro" id="IPR016161">
    <property type="entry name" value="Ald_DH/histidinol_DH"/>
</dbReference>
<sequence length="490" mass="51736">MHEFGMMIGGRPTPAADGGTFESIDPFTGRGWATIARGGASDVDAAVRDADSAFRSRAWRGLTASARGALLVRLADLVLDRLDDLVAVESRDNGKSRTELRTSLRSMADWYRYYGGMADKVQGGVIPVDRPDSLNYTVLEPYGVVAAILPWNSPLRLAAWKVAPALAAGNAVVLKPSEHASASNLVFNELFTAAGFPPGIVDVVTGLGPEVVPALVEHPLVRKVSFTGGVGAGRLVGELAARQLKPCTLELGGKSPQIVFSDADLDRAAAGVCAGVFASGGQTCLAGSRLLVHSSVHDAFLARVVHRAKRLRLGDPADPATDVGPVATTAQHAAIRNVIAAARESGAVAVLDEEGEKGGNGEDGGGRFAGPTVFDGVSRHDRLFQEEVFGPVLAVTSFDTEEEAVELANDVPFGLAAGVWTRDVSRAHRVARRVEAGTVWINTYRNTVPQSPFGGYKTSGLGRESGFDGIKEYLQTKSVWVDLREEEGEG</sequence>
<evidence type="ECO:0000256" key="1">
    <source>
        <dbReference type="ARBA" id="ARBA00009986"/>
    </source>
</evidence>
<feature type="domain" description="Aldehyde dehydrogenase" evidence="5">
    <location>
        <begin position="17"/>
        <end position="479"/>
    </location>
</feature>
<keyword evidence="7" id="KW-1185">Reference proteome</keyword>
<dbReference type="FunFam" id="3.40.605.10:FF:000007">
    <property type="entry name" value="NAD/NADP-dependent betaine aldehyde dehydrogenase"/>
    <property type="match status" value="1"/>
</dbReference>
<dbReference type="Gene3D" id="3.40.605.10">
    <property type="entry name" value="Aldehyde Dehydrogenase, Chain A, domain 1"/>
    <property type="match status" value="1"/>
</dbReference>
<organism evidence="6 7">
    <name type="scientific">Streptomyces violaceusniger</name>
    <dbReference type="NCBI Taxonomy" id="68280"/>
    <lineage>
        <taxon>Bacteria</taxon>
        <taxon>Bacillati</taxon>
        <taxon>Actinomycetota</taxon>
        <taxon>Actinomycetes</taxon>
        <taxon>Kitasatosporales</taxon>
        <taxon>Streptomycetaceae</taxon>
        <taxon>Streptomyces</taxon>
        <taxon>Streptomyces violaceusniger group</taxon>
    </lineage>
</organism>
<dbReference type="InterPro" id="IPR016160">
    <property type="entry name" value="Ald_DH_CS_CYS"/>
</dbReference>
<evidence type="ECO:0000256" key="4">
    <source>
        <dbReference type="RuleBase" id="RU003345"/>
    </source>
</evidence>
<accession>A0A4D4LIG8</accession>
<gene>
    <name evidence="6" type="ORF">SVIO_096130</name>
</gene>
<name>A0A4D4LIG8_STRVO</name>
<dbReference type="InterPro" id="IPR016163">
    <property type="entry name" value="Ald_DH_C"/>
</dbReference>
<dbReference type="PANTHER" id="PTHR11699">
    <property type="entry name" value="ALDEHYDE DEHYDROGENASE-RELATED"/>
    <property type="match status" value="1"/>
</dbReference>
<dbReference type="GO" id="GO:0016620">
    <property type="term" value="F:oxidoreductase activity, acting on the aldehyde or oxo group of donors, NAD or NADP as acceptor"/>
    <property type="evidence" value="ECO:0007669"/>
    <property type="project" value="InterPro"/>
</dbReference>
<evidence type="ECO:0000259" key="5">
    <source>
        <dbReference type="Pfam" id="PF00171"/>
    </source>
</evidence>
<evidence type="ECO:0000313" key="7">
    <source>
        <dbReference type="Proteomes" id="UP000301309"/>
    </source>
</evidence>
<dbReference type="SUPFAM" id="SSF53720">
    <property type="entry name" value="ALDH-like"/>
    <property type="match status" value="1"/>
</dbReference>
<evidence type="ECO:0000256" key="2">
    <source>
        <dbReference type="ARBA" id="ARBA00023002"/>
    </source>
</evidence>